<accession>A0A418QXU5</accession>
<dbReference type="AlphaFoldDB" id="A0A418QXU5"/>
<proteinExistence type="predicted"/>
<name>A0A418QXU5_9BACT</name>
<evidence type="ECO:0000259" key="1">
    <source>
        <dbReference type="Pfam" id="PF10988"/>
    </source>
</evidence>
<evidence type="ECO:0000313" key="3">
    <source>
        <dbReference type="Proteomes" id="UP000284250"/>
    </source>
</evidence>
<dbReference type="Gene3D" id="2.160.20.120">
    <property type="match status" value="1"/>
</dbReference>
<dbReference type="InterPro" id="IPR021255">
    <property type="entry name" value="DUF2807"/>
</dbReference>
<dbReference type="PANTHER" id="PTHR39200">
    <property type="entry name" value="HYPOTHETICAL EXPORTED PROTEIN"/>
    <property type="match status" value="1"/>
</dbReference>
<feature type="domain" description="Putative auto-transporter adhesin head GIN" evidence="1">
    <location>
        <begin position="34"/>
        <end position="220"/>
    </location>
</feature>
<gene>
    <name evidence="2" type="ORF">D0T11_10615</name>
</gene>
<dbReference type="OrthoDB" id="680270at2"/>
<organism evidence="2 3">
    <name type="scientific">Hymenobacter rubripertinctus</name>
    <dbReference type="NCBI Taxonomy" id="2029981"/>
    <lineage>
        <taxon>Bacteria</taxon>
        <taxon>Pseudomonadati</taxon>
        <taxon>Bacteroidota</taxon>
        <taxon>Cytophagia</taxon>
        <taxon>Cytophagales</taxon>
        <taxon>Hymenobacteraceae</taxon>
        <taxon>Hymenobacter</taxon>
    </lineage>
</organism>
<dbReference type="RefSeq" id="WP_119655773.1">
    <property type="nucleotide sequence ID" value="NZ_JBHUOI010000015.1"/>
</dbReference>
<keyword evidence="3" id="KW-1185">Reference proteome</keyword>
<dbReference type="PANTHER" id="PTHR39200:SF1">
    <property type="entry name" value="AUTO-TRANSPORTER ADHESIN HEAD GIN DOMAIN-CONTAINING PROTEIN-RELATED"/>
    <property type="match status" value="1"/>
</dbReference>
<dbReference type="Pfam" id="PF10988">
    <property type="entry name" value="DUF2807"/>
    <property type="match status" value="1"/>
</dbReference>
<comment type="caution">
    <text evidence="2">The sequence shown here is derived from an EMBL/GenBank/DDBJ whole genome shotgun (WGS) entry which is preliminary data.</text>
</comment>
<reference evidence="2 3" key="1">
    <citation type="submission" date="2018-09" db="EMBL/GenBank/DDBJ databases">
        <authorList>
            <person name="Zeman M."/>
            <person name="Pardy F."/>
        </authorList>
    </citation>
    <scope>NUCLEOTIDE SEQUENCE [LARGE SCALE GENOMIC DNA]</scope>
    <source>
        <strain evidence="2 3">CCM 8852</strain>
    </source>
</reference>
<evidence type="ECO:0000313" key="2">
    <source>
        <dbReference type="EMBL" id="RIY09993.1"/>
    </source>
</evidence>
<dbReference type="EMBL" id="QYCN01000014">
    <property type="protein sequence ID" value="RIY09993.1"/>
    <property type="molecule type" value="Genomic_DNA"/>
</dbReference>
<sequence length="235" mass="24173">MKTLRLLLPGLLLAVLLFSAFRPANTRETRRVEAFTAVSLGGSMRVIVRQGSPQLVEVEGDAEDLARLETTVSGGKLRIGTKPQNGMRWSNFKGSVTVYVTMPIVTGLAVGGSGSLKAADGIRADNLDLAVSGSGGIDLASVTADKIHSAISGSGSIQMAGVAPRQEVAVSGSGGLRAEKLQTKTCSVRISGSGNCRVQATETLDARIAGSGGVFVSGNPRINSSIAGSGRVHRI</sequence>
<dbReference type="Proteomes" id="UP000284250">
    <property type="component" value="Unassembled WGS sequence"/>
</dbReference>
<protein>
    <submittedName>
        <fullName evidence="2">DUF2807 domain-containing protein</fullName>
    </submittedName>
</protein>
<reference evidence="2 3" key="2">
    <citation type="submission" date="2019-01" db="EMBL/GenBank/DDBJ databases">
        <title>Hymenobacter humicola sp. nov., isolated from soils in Antarctica.</title>
        <authorList>
            <person name="Sedlacek I."/>
            <person name="Holochova P."/>
            <person name="Kralova S."/>
            <person name="Pantucek R."/>
            <person name="Stankova E."/>
            <person name="Vrbovska V."/>
            <person name="Kristofova L."/>
            <person name="Svec P."/>
            <person name="Busse H.-J."/>
        </authorList>
    </citation>
    <scope>NUCLEOTIDE SEQUENCE [LARGE SCALE GENOMIC DNA]</scope>
    <source>
        <strain evidence="2 3">CCM 8852</strain>
    </source>
</reference>